<dbReference type="PANTHER" id="PTHR39203">
    <property type="entry name" value="CYTOPLASMIC PROTEIN-RELATED"/>
    <property type="match status" value="1"/>
</dbReference>
<name>A0A502D2I6_9MICO</name>
<dbReference type="SUPFAM" id="SSF88697">
    <property type="entry name" value="PUA domain-like"/>
    <property type="match status" value="1"/>
</dbReference>
<reference evidence="2 3" key="1">
    <citation type="journal article" date="2019" name="Environ. Microbiol.">
        <title>Species interactions and distinct microbial communities in high Arctic permafrost affected cryosols are associated with the CH4 and CO2 gas fluxes.</title>
        <authorList>
            <person name="Altshuler I."/>
            <person name="Hamel J."/>
            <person name="Turney S."/>
            <person name="Magnuson E."/>
            <person name="Levesque R."/>
            <person name="Greer C."/>
            <person name="Whyte L.G."/>
        </authorList>
    </citation>
    <scope>NUCLEOTIDE SEQUENCE [LARGE SCALE GENOMIC DNA]</scope>
    <source>
        <strain evidence="2 3">S9.3A</strain>
    </source>
</reference>
<dbReference type="RefSeq" id="WP_140737045.1">
    <property type="nucleotide sequence ID" value="NZ_RCZM01000001.1"/>
</dbReference>
<dbReference type="OrthoDB" id="9807542at2"/>
<dbReference type="CDD" id="cd06553">
    <property type="entry name" value="ASCH_Ef3133_like"/>
    <property type="match status" value="1"/>
</dbReference>
<dbReference type="InterPro" id="IPR009326">
    <property type="entry name" value="DUF984"/>
</dbReference>
<gene>
    <name evidence="2" type="ORF">EAH86_02625</name>
</gene>
<dbReference type="InterPro" id="IPR015947">
    <property type="entry name" value="PUA-like_sf"/>
</dbReference>
<protein>
    <submittedName>
        <fullName evidence="2">ASCH domain-containing protein</fullName>
    </submittedName>
</protein>
<sequence>MSEPVEVDVDAGLAMWADYRASHPYLPDEGEPPVECFGDSPELADELIAFVTDGPKRATAGLVAAYAADGDPLPRIGAHWVACDGSGAPRVVLRTRELRVGPLDSVDAQFAWDEGEYDRSLESWLEGHRRFFQRECERIGLAFSEHLEVVFERFSIVWPPELADLEALRTQET</sequence>
<dbReference type="PANTHER" id="PTHR39203:SF1">
    <property type="entry name" value="CYTOPLASMIC PROTEIN"/>
    <property type="match status" value="1"/>
</dbReference>
<organism evidence="2 3">
    <name type="scientific">Pedococcus bigeumensis</name>
    <dbReference type="NCBI Taxonomy" id="433644"/>
    <lineage>
        <taxon>Bacteria</taxon>
        <taxon>Bacillati</taxon>
        <taxon>Actinomycetota</taxon>
        <taxon>Actinomycetes</taxon>
        <taxon>Micrococcales</taxon>
        <taxon>Intrasporangiaceae</taxon>
        <taxon>Pedococcus</taxon>
    </lineage>
</organism>
<dbReference type="AlphaFoldDB" id="A0A502D2I6"/>
<proteinExistence type="predicted"/>
<dbReference type="PIRSF" id="PIRSF021320">
    <property type="entry name" value="DUF984"/>
    <property type="match status" value="1"/>
</dbReference>
<dbReference type="Pfam" id="PF04266">
    <property type="entry name" value="ASCH"/>
    <property type="match status" value="1"/>
</dbReference>
<accession>A0A502D2I6</accession>
<keyword evidence="3" id="KW-1185">Reference proteome</keyword>
<dbReference type="Proteomes" id="UP000317722">
    <property type="component" value="Unassembled WGS sequence"/>
</dbReference>
<evidence type="ECO:0000313" key="2">
    <source>
        <dbReference type="EMBL" id="TPG19398.1"/>
    </source>
</evidence>
<dbReference type="Gene3D" id="3.10.400.10">
    <property type="entry name" value="Sulfate adenylyltransferase"/>
    <property type="match status" value="1"/>
</dbReference>
<evidence type="ECO:0000259" key="1">
    <source>
        <dbReference type="SMART" id="SM01022"/>
    </source>
</evidence>
<dbReference type="InterPro" id="IPR007374">
    <property type="entry name" value="ASCH_domain"/>
</dbReference>
<dbReference type="EMBL" id="RCZM01000001">
    <property type="protein sequence ID" value="TPG19398.1"/>
    <property type="molecule type" value="Genomic_DNA"/>
</dbReference>
<evidence type="ECO:0000313" key="3">
    <source>
        <dbReference type="Proteomes" id="UP000317722"/>
    </source>
</evidence>
<dbReference type="SMART" id="SM01022">
    <property type="entry name" value="ASCH"/>
    <property type="match status" value="1"/>
</dbReference>
<feature type="domain" description="ASCH" evidence="1">
    <location>
        <begin position="36"/>
        <end position="158"/>
    </location>
</feature>
<comment type="caution">
    <text evidence="2">The sequence shown here is derived from an EMBL/GenBank/DDBJ whole genome shotgun (WGS) entry which is preliminary data.</text>
</comment>